<protein>
    <submittedName>
        <fullName evidence="2">MFS transporter</fullName>
    </submittedName>
</protein>
<keyword evidence="1" id="KW-0812">Transmembrane</keyword>
<accession>A0ABW5S3J0</accession>
<comment type="caution">
    <text evidence="2">The sequence shown here is derived from an EMBL/GenBank/DDBJ whole genome shotgun (WGS) entry which is preliminary data.</text>
</comment>
<feature type="transmembrane region" description="Helical" evidence="1">
    <location>
        <begin position="41"/>
        <end position="63"/>
    </location>
</feature>
<dbReference type="Proteomes" id="UP001597399">
    <property type="component" value="Unassembled WGS sequence"/>
</dbReference>
<dbReference type="SUPFAM" id="SSF103473">
    <property type="entry name" value="MFS general substrate transporter"/>
    <property type="match status" value="1"/>
</dbReference>
<evidence type="ECO:0000313" key="2">
    <source>
        <dbReference type="EMBL" id="MFD2693622.1"/>
    </source>
</evidence>
<evidence type="ECO:0000256" key="1">
    <source>
        <dbReference type="SAM" id="Phobius"/>
    </source>
</evidence>
<keyword evidence="1" id="KW-1133">Transmembrane helix</keyword>
<evidence type="ECO:0000313" key="3">
    <source>
        <dbReference type="Proteomes" id="UP001597399"/>
    </source>
</evidence>
<keyword evidence="1" id="KW-0472">Membrane</keyword>
<dbReference type="EMBL" id="JBHUMQ010000018">
    <property type="protein sequence ID" value="MFD2693622.1"/>
    <property type="molecule type" value="Genomic_DNA"/>
</dbReference>
<dbReference type="Pfam" id="PF13347">
    <property type="entry name" value="MFS_2"/>
    <property type="match status" value="1"/>
</dbReference>
<sequence>MGVGTKEVSSRLRENKEDTSFKRVLWFLAHNDQLMWLSFAYLLYGAGTYLTNTLMLYYFTYILGDPSKFSWLGIINIFIGLLSVSLFPSLAKKFHRRNVFILSISVMLLALVVFMLVDKSLPLVLLAGALFNLPQPLIFLVVLMTITDIVEYGQLKLGHLTSLIV</sequence>
<feature type="transmembrane region" description="Helical" evidence="1">
    <location>
        <begin position="123"/>
        <end position="146"/>
    </location>
</feature>
<dbReference type="RefSeq" id="WP_381531667.1">
    <property type="nucleotide sequence ID" value="NZ_JBHUMQ010000018.1"/>
</dbReference>
<dbReference type="Gene3D" id="1.20.1250.20">
    <property type="entry name" value="MFS general substrate transporter like domains"/>
    <property type="match status" value="1"/>
</dbReference>
<reference evidence="3" key="1">
    <citation type="journal article" date="2019" name="Int. J. Syst. Evol. Microbiol.">
        <title>The Global Catalogue of Microorganisms (GCM) 10K type strain sequencing project: providing services to taxonomists for standard genome sequencing and annotation.</title>
        <authorList>
            <consortium name="The Broad Institute Genomics Platform"/>
            <consortium name="The Broad Institute Genome Sequencing Center for Infectious Disease"/>
            <person name="Wu L."/>
            <person name="Ma J."/>
        </authorList>
    </citation>
    <scope>NUCLEOTIDE SEQUENCE [LARGE SCALE GENOMIC DNA]</scope>
    <source>
        <strain evidence="3">TISTR 2466</strain>
    </source>
</reference>
<proteinExistence type="predicted"/>
<feature type="transmembrane region" description="Helical" evidence="1">
    <location>
        <begin position="69"/>
        <end position="87"/>
    </location>
</feature>
<dbReference type="InterPro" id="IPR036259">
    <property type="entry name" value="MFS_trans_sf"/>
</dbReference>
<gene>
    <name evidence="2" type="ORF">ACFSUE_08280</name>
</gene>
<feature type="transmembrane region" description="Helical" evidence="1">
    <location>
        <begin position="99"/>
        <end position="117"/>
    </location>
</feature>
<organism evidence="2 3">
    <name type="scientific">Sporolactobacillus shoreicorticis</name>
    <dbReference type="NCBI Taxonomy" id="1923877"/>
    <lineage>
        <taxon>Bacteria</taxon>
        <taxon>Bacillati</taxon>
        <taxon>Bacillota</taxon>
        <taxon>Bacilli</taxon>
        <taxon>Bacillales</taxon>
        <taxon>Sporolactobacillaceae</taxon>
        <taxon>Sporolactobacillus</taxon>
    </lineage>
</organism>
<name>A0ABW5S3J0_9BACL</name>
<keyword evidence="3" id="KW-1185">Reference proteome</keyword>